<organism evidence="1 2">
    <name type="scientific">Arcanobacterium pinnipediorum</name>
    <dbReference type="NCBI Taxonomy" id="1503041"/>
    <lineage>
        <taxon>Bacteria</taxon>
        <taxon>Bacillati</taxon>
        <taxon>Actinomycetota</taxon>
        <taxon>Actinomycetes</taxon>
        <taxon>Actinomycetales</taxon>
        <taxon>Actinomycetaceae</taxon>
        <taxon>Arcanobacterium</taxon>
    </lineage>
</organism>
<dbReference type="PANTHER" id="PTHR34374">
    <property type="entry name" value="LARGE RIBOSOMAL RNA SUBUNIT ACCUMULATION PROTEIN YCED HOMOLOG 1, CHLOROPLASTIC"/>
    <property type="match status" value="1"/>
</dbReference>
<dbReference type="Proteomes" id="UP001056109">
    <property type="component" value="Chromosome"/>
</dbReference>
<keyword evidence="2" id="KW-1185">Reference proteome</keyword>
<gene>
    <name evidence="1" type="ORF">NG665_05455</name>
</gene>
<dbReference type="InterPro" id="IPR003772">
    <property type="entry name" value="YceD"/>
</dbReference>
<accession>A0ABY5AG32</accession>
<dbReference type="RefSeq" id="WP_252672663.1">
    <property type="nucleotide sequence ID" value="NZ_CP099547.1"/>
</dbReference>
<sequence length="183" mass="20021">MDLRSPYVVSVSDVVSGTTKQLDLVLPALEEWGVGLIGIPEGSEVKAYLTLQSVSEGIFVQGNVVTVAYGQCSRCARDITQPMDEAVAELVFWPERREALMSEGDEEIEDMPVIEDMHIDLAPIIRDALVLALPFTPVCSPDCQGLCPQCGQPWSELPPDHKHEFVNPAFAALDALAQQLKDE</sequence>
<name>A0ABY5AG32_9ACTO</name>
<evidence type="ECO:0000313" key="2">
    <source>
        <dbReference type="Proteomes" id="UP001056109"/>
    </source>
</evidence>
<evidence type="ECO:0000313" key="1">
    <source>
        <dbReference type="EMBL" id="USR78840.1"/>
    </source>
</evidence>
<protein>
    <submittedName>
        <fullName evidence="1">DUF177 domain-containing protein</fullName>
    </submittedName>
</protein>
<proteinExistence type="predicted"/>
<dbReference type="EMBL" id="CP099547">
    <property type="protein sequence ID" value="USR78840.1"/>
    <property type="molecule type" value="Genomic_DNA"/>
</dbReference>
<dbReference type="Pfam" id="PF02620">
    <property type="entry name" value="YceD"/>
    <property type="match status" value="1"/>
</dbReference>
<reference evidence="1" key="1">
    <citation type="submission" date="2022-06" db="EMBL/GenBank/DDBJ databases">
        <title>Complete Genome Sequence of Arcanobacterium pinnipediorum strain DSM 28752 isolated from a harbour seal.</title>
        <authorList>
            <person name="Borowiak M."/>
            <person name="Kreitlow A."/>
            <person name="Alssahen M."/>
            <person name="Malorny B."/>
            <person name="Laemmler C."/>
            <person name="Prenger-Berninghoff E."/>
            <person name="Siebert U."/>
            <person name="Ploetz M."/>
            <person name="Abdulmawjood A."/>
        </authorList>
    </citation>
    <scope>NUCLEOTIDE SEQUENCE</scope>
    <source>
        <strain evidence="1">DSM 28752</strain>
    </source>
</reference>
<dbReference type="PANTHER" id="PTHR34374:SF1">
    <property type="entry name" value="LARGE RIBOSOMAL RNA SUBUNIT ACCUMULATION PROTEIN YCED HOMOLOG 1, CHLOROPLASTIC"/>
    <property type="match status" value="1"/>
</dbReference>